<dbReference type="Proteomes" id="UP000001037">
    <property type="component" value="Chromosome"/>
</dbReference>
<evidence type="ECO:0008006" key="3">
    <source>
        <dbReference type="Google" id="ProtNLM"/>
    </source>
</evidence>
<dbReference type="eggNOG" id="arCOG01360">
    <property type="taxonomic scope" value="Archaea"/>
</dbReference>
<evidence type="ECO:0000313" key="1">
    <source>
        <dbReference type="EMBL" id="AEM39656.1"/>
    </source>
</evidence>
<evidence type="ECO:0000313" key="2">
    <source>
        <dbReference type="Proteomes" id="UP000001037"/>
    </source>
</evidence>
<dbReference type="HOGENOM" id="CLU_1178164_0_0_2"/>
<dbReference type="SUPFAM" id="SSF102114">
    <property type="entry name" value="Radical SAM enzymes"/>
    <property type="match status" value="1"/>
</dbReference>
<dbReference type="RefSeq" id="WP_014027333.1">
    <property type="nucleotide sequence ID" value="NC_015931.1"/>
</dbReference>
<keyword evidence="2" id="KW-1185">Reference proteome</keyword>
<dbReference type="AlphaFoldDB" id="G0ECT6"/>
<reference evidence="1 2" key="1">
    <citation type="journal article" date="2011" name="Stand. Genomic Sci.">
        <title>Complete genome sequence of the hyperthermophilic chemolithoautotroph Pyrolobus fumarii type strain (1A).</title>
        <authorList>
            <person name="Anderson I."/>
            <person name="Goker M."/>
            <person name="Nolan M."/>
            <person name="Lucas S."/>
            <person name="Hammon N."/>
            <person name="Deshpande S."/>
            <person name="Cheng J.F."/>
            <person name="Tapia R."/>
            <person name="Han C."/>
            <person name="Goodwin L."/>
            <person name="Pitluck S."/>
            <person name="Huntemann M."/>
            <person name="Liolios K."/>
            <person name="Ivanova N."/>
            <person name="Pagani I."/>
            <person name="Mavromatis K."/>
            <person name="Ovchinikova G."/>
            <person name="Pati A."/>
            <person name="Chen A."/>
            <person name="Palaniappan K."/>
            <person name="Land M."/>
            <person name="Hauser L."/>
            <person name="Brambilla E.M."/>
            <person name="Huber H."/>
            <person name="Yasawong M."/>
            <person name="Rohde M."/>
            <person name="Spring S."/>
            <person name="Abt B."/>
            <person name="Sikorski J."/>
            <person name="Wirth R."/>
            <person name="Detter J.C."/>
            <person name="Woyke T."/>
            <person name="Bristow J."/>
            <person name="Eisen J.A."/>
            <person name="Markowitz V."/>
            <person name="Hugenholtz P."/>
            <person name="Kyrpides N.C."/>
            <person name="Klenk H.P."/>
            <person name="Lapidus A."/>
        </authorList>
    </citation>
    <scope>NUCLEOTIDE SEQUENCE [LARGE SCALE GENOMIC DNA]</scope>
    <source>
        <strain evidence="2">DSM 11204 / 1A</strain>
    </source>
</reference>
<dbReference type="GeneID" id="11138138"/>
<dbReference type="InterPro" id="IPR058240">
    <property type="entry name" value="rSAM_sf"/>
</dbReference>
<dbReference type="EMBL" id="CP002838">
    <property type="protein sequence ID" value="AEM39656.1"/>
    <property type="molecule type" value="Genomic_DNA"/>
</dbReference>
<proteinExistence type="predicted"/>
<dbReference type="OrthoDB" id="105445at2157"/>
<gene>
    <name evidence="1" type="ordered locus">Pyrfu_1802</name>
</gene>
<accession>G0ECT6</accession>
<organism evidence="1 2">
    <name type="scientific">Pyrolobus fumarii (strain DSM 11204 / 1A)</name>
    <dbReference type="NCBI Taxonomy" id="694429"/>
    <lineage>
        <taxon>Archaea</taxon>
        <taxon>Thermoproteota</taxon>
        <taxon>Thermoprotei</taxon>
        <taxon>Desulfurococcales</taxon>
        <taxon>Pyrodictiaceae</taxon>
        <taxon>Pyrolobus</taxon>
    </lineage>
</organism>
<name>G0ECT6_PYRF1</name>
<protein>
    <recommendedName>
        <fullName evidence="3">Radical SAM domain protein</fullName>
    </recommendedName>
</protein>
<dbReference type="KEGG" id="pfm:Pyrfu_1802"/>
<dbReference type="InParanoid" id="G0ECT6"/>
<sequence>MLVLQGFPCSWGRCTFCPFGLEQSVNISEVIEKNRGVIREALKLLDSCRPTRVSVFNGSSFYELPVDTLAALRPLTEGRVVDIEVRPEYVTLDTLKWTIEVLGAKMLVVRVGFEVWDEKLRNEYLRKGIPQSEVQRVAQVAREAKLRGLPVKMLVYVLFGIEGVPEEEVIRSVREYNKLFDGVIAVRYHRYHPRHPRETRVSKKLAEFLETNTVLVDWGEEPEWEIAGKKPGISD</sequence>